<evidence type="ECO:0000313" key="1">
    <source>
        <dbReference type="EMBL" id="KKM76612.1"/>
    </source>
</evidence>
<feature type="non-terminal residue" evidence="1">
    <location>
        <position position="1"/>
    </location>
</feature>
<dbReference type="AlphaFoldDB" id="A0A0F9N551"/>
<reference evidence="1" key="1">
    <citation type="journal article" date="2015" name="Nature">
        <title>Complex archaea that bridge the gap between prokaryotes and eukaryotes.</title>
        <authorList>
            <person name="Spang A."/>
            <person name="Saw J.H."/>
            <person name="Jorgensen S.L."/>
            <person name="Zaremba-Niedzwiedzka K."/>
            <person name="Martijn J."/>
            <person name="Lind A.E."/>
            <person name="van Eijk R."/>
            <person name="Schleper C."/>
            <person name="Guy L."/>
            <person name="Ettema T.J."/>
        </authorList>
    </citation>
    <scope>NUCLEOTIDE SEQUENCE</scope>
</reference>
<comment type="caution">
    <text evidence="1">The sequence shown here is derived from an EMBL/GenBank/DDBJ whole genome shotgun (WGS) entry which is preliminary data.</text>
</comment>
<sequence>FASDIYLIPMSVVGGRAVTFMEYFDYGNPSAQAAIGNMVLARQEGAFLTWPRQTNQCVVWQTKVEPRLVMRTPWLAGRLQNVMYCPLQHTQQPFPDDPYFVDGGRTQRPGPSFFSLWNPAGA</sequence>
<gene>
    <name evidence="1" type="ORF">LCGC14_1378340</name>
</gene>
<proteinExistence type="predicted"/>
<accession>A0A0F9N551</accession>
<dbReference type="EMBL" id="LAZR01008778">
    <property type="protein sequence ID" value="KKM76612.1"/>
    <property type="molecule type" value="Genomic_DNA"/>
</dbReference>
<name>A0A0F9N551_9ZZZZ</name>
<organism evidence="1">
    <name type="scientific">marine sediment metagenome</name>
    <dbReference type="NCBI Taxonomy" id="412755"/>
    <lineage>
        <taxon>unclassified sequences</taxon>
        <taxon>metagenomes</taxon>
        <taxon>ecological metagenomes</taxon>
    </lineage>
</organism>
<protein>
    <submittedName>
        <fullName evidence="1">Uncharacterized protein</fullName>
    </submittedName>
</protein>